<evidence type="ECO:0000256" key="4">
    <source>
        <dbReference type="ARBA" id="ARBA00052239"/>
    </source>
</evidence>
<name>A0A833C9V6_9FIRM</name>
<evidence type="ECO:0000256" key="10">
    <source>
        <dbReference type="RuleBase" id="RU003719"/>
    </source>
</evidence>
<dbReference type="FunFam" id="3.40.50.720:FF:000026">
    <property type="entry name" value="Glyoxylate/hydroxypyruvate reductase B"/>
    <property type="match status" value="1"/>
</dbReference>
<dbReference type="Proteomes" id="UP000434554">
    <property type="component" value="Unassembled WGS sequence"/>
</dbReference>
<evidence type="ECO:0000256" key="7">
    <source>
        <dbReference type="ARBA" id="ARBA00066661"/>
    </source>
</evidence>
<dbReference type="GO" id="GO:0016618">
    <property type="term" value="F:hydroxypyruvate reductase [NAD(P)H] activity"/>
    <property type="evidence" value="ECO:0007669"/>
    <property type="project" value="UniProtKB-EC"/>
</dbReference>
<dbReference type="EC" id="1.1.1.79" evidence="7"/>
<dbReference type="EC" id="1.1.1.81" evidence="8"/>
<organism evidence="13 14">
    <name type="scientific">Veillonella seminalis</name>
    <dbReference type="NCBI Taxonomy" id="1502943"/>
    <lineage>
        <taxon>Bacteria</taxon>
        <taxon>Bacillati</taxon>
        <taxon>Bacillota</taxon>
        <taxon>Negativicutes</taxon>
        <taxon>Veillonellales</taxon>
        <taxon>Veillonellaceae</taxon>
        <taxon>Veillonella</taxon>
    </lineage>
</organism>
<comment type="catalytic activity">
    <reaction evidence="3">
        <text>(R)-glycerate + NAD(+) = 3-hydroxypyruvate + NADH + H(+)</text>
        <dbReference type="Rhea" id="RHEA:17905"/>
        <dbReference type="ChEBI" id="CHEBI:15378"/>
        <dbReference type="ChEBI" id="CHEBI:16659"/>
        <dbReference type="ChEBI" id="CHEBI:17180"/>
        <dbReference type="ChEBI" id="CHEBI:57540"/>
        <dbReference type="ChEBI" id="CHEBI:57945"/>
        <dbReference type="EC" id="1.1.1.81"/>
    </reaction>
</comment>
<evidence type="ECO:0000313" key="14">
    <source>
        <dbReference type="Proteomes" id="UP000434554"/>
    </source>
</evidence>
<dbReference type="PANTHER" id="PTHR10996">
    <property type="entry name" value="2-HYDROXYACID DEHYDROGENASE-RELATED"/>
    <property type="match status" value="1"/>
</dbReference>
<dbReference type="CDD" id="cd05301">
    <property type="entry name" value="GDH"/>
    <property type="match status" value="1"/>
</dbReference>
<evidence type="ECO:0000256" key="8">
    <source>
        <dbReference type="ARBA" id="ARBA00066674"/>
    </source>
</evidence>
<dbReference type="Pfam" id="PF00389">
    <property type="entry name" value="2-Hacid_dh"/>
    <property type="match status" value="1"/>
</dbReference>
<dbReference type="PANTHER" id="PTHR10996:SF178">
    <property type="entry name" value="2-HYDROXYACID DEHYDROGENASE YGL185C-RELATED"/>
    <property type="match status" value="1"/>
</dbReference>
<comment type="catalytic activity">
    <reaction evidence="4">
        <text>(R)-glycerate + NADP(+) = 3-hydroxypyruvate + NADPH + H(+)</text>
        <dbReference type="Rhea" id="RHEA:18657"/>
        <dbReference type="ChEBI" id="CHEBI:15378"/>
        <dbReference type="ChEBI" id="CHEBI:16659"/>
        <dbReference type="ChEBI" id="CHEBI:17180"/>
        <dbReference type="ChEBI" id="CHEBI:57783"/>
        <dbReference type="ChEBI" id="CHEBI:58349"/>
        <dbReference type="EC" id="1.1.1.81"/>
    </reaction>
</comment>
<keyword evidence="2" id="KW-0520">NAD</keyword>
<gene>
    <name evidence="13" type="ORF">F8R14_08355</name>
</gene>
<dbReference type="GO" id="GO:0051287">
    <property type="term" value="F:NAD binding"/>
    <property type="evidence" value="ECO:0007669"/>
    <property type="project" value="InterPro"/>
</dbReference>
<feature type="domain" description="D-isomer specific 2-hydroxyacid dehydrogenase NAD-binding" evidence="12">
    <location>
        <begin position="114"/>
        <end position="289"/>
    </location>
</feature>
<dbReference type="Gene3D" id="3.40.50.720">
    <property type="entry name" value="NAD(P)-binding Rossmann-like Domain"/>
    <property type="match status" value="2"/>
</dbReference>
<reference evidence="13 14" key="1">
    <citation type="submission" date="2019-09" db="EMBL/GenBank/DDBJ databases">
        <title>Draft genome sequence of 3 type strains from the CCUG.</title>
        <authorList>
            <person name="Pineiro-Iglesias B."/>
            <person name="Tunovic T."/>
            <person name="Unosson C."/>
            <person name="Inganas E."/>
            <person name="Ohlen M."/>
            <person name="Cardew S."/>
            <person name="Jensie-Markopoulos S."/>
            <person name="Salva-Serra F."/>
            <person name="Jaen-Luchoro D."/>
            <person name="Karlsson R."/>
            <person name="Svensson-Stadler L."/>
            <person name="Chun J."/>
            <person name="Moore E."/>
        </authorList>
    </citation>
    <scope>NUCLEOTIDE SEQUENCE [LARGE SCALE GENOMIC DNA]</scope>
    <source>
        <strain evidence="13 14">CCUG 65427</strain>
    </source>
</reference>
<evidence type="ECO:0000259" key="12">
    <source>
        <dbReference type="Pfam" id="PF02826"/>
    </source>
</evidence>
<dbReference type="InterPro" id="IPR006140">
    <property type="entry name" value="D-isomer_DH_NAD-bd"/>
</dbReference>
<dbReference type="InterPro" id="IPR029753">
    <property type="entry name" value="D-isomer_DH_CS"/>
</dbReference>
<protein>
    <recommendedName>
        <fullName evidence="9">Glyoxylate/hydroxypyruvate reductase B</fullName>
        <ecNumber evidence="7">1.1.1.79</ecNumber>
        <ecNumber evidence="8">1.1.1.81</ecNumber>
    </recommendedName>
</protein>
<evidence type="ECO:0000256" key="5">
    <source>
        <dbReference type="ARBA" id="ARBA00052769"/>
    </source>
</evidence>
<dbReference type="InterPro" id="IPR036291">
    <property type="entry name" value="NAD(P)-bd_dom_sf"/>
</dbReference>
<sequence length="327" mass="36383">MIIMSKPVVVVPGLVRKDALAYLGEHVTIKQWTEKTPMPRETLKEWLKEADGLWSINNVKVDADLIADAPNLKVIAQASVGYDNITIEDLTARKIPYGNTPEVLTESVAELAFTLVAAASRRLVENAEFVKSGQWTQRPSNIKGKDLSRSTLGIIGLGNIGISISRRARAFGMTVLYNNRHKRPDDSLYMVEYRDRDALYAESDVVLVVTPLTPETYHMIDKEAFKKMKKDALFVNVGRGKIVDTDALVWALNEGEIEYAALDVTDPEPLPGDHPLLKTGKVLVVPHIASFTDRTRRDMAMLTADNIILGLQGKPLKTCVNKEVNYK</sequence>
<proteinExistence type="inferred from homology"/>
<dbReference type="AlphaFoldDB" id="A0A833C9V6"/>
<dbReference type="SUPFAM" id="SSF52283">
    <property type="entry name" value="Formate/glycerate dehydrogenase catalytic domain-like"/>
    <property type="match status" value="1"/>
</dbReference>
<comment type="catalytic activity">
    <reaction evidence="5">
        <text>glycolate + NADP(+) = glyoxylate + NADPH + H(+)</text>
        <dbReference type="Rhea" id="RHEA:10992"/>
        <dbReference type="ChEBI" id="CHEBI:15378"/>
        <dbReference type="ChEBI" id="CHEBI:29805"/>
        <dbReference type="ChEBI" id="CHEBI:36655"/>
        <dbReference type="ChEBI" id="CHEBI:57783"/>
        <dbReference type="ChEBI" id="CHEBI:58349"/>
        <dbReference type="EC" id="1.1.1.79"/>
    </reaction>
</comment>
<dbReference type="GO" id="GO:0005829">
    <property type="term" value="C:cytosol"/>
    <property type="evidence" value="ECO:0007669"/>
    <property type="project" value="TreeGrafter"/>
</dbReference>
<evidence type="ECO:0000256" key="9">
    <source>
        <dbReference type="ARBA" id="ARBA00073362"/>
    </source>
</evidence>
<comment type="caution">
    <text evidence="13">The sequence shown here is derived from an EMBL/GenBank/DDBJ whole genome shotgun (WGS) entry which is preliminary data.</text>
</comment>
<evidence type="ECO:0000259" key="11">
    <source>
        <dbReference type="Pfam" id="PF00389"/>
    </source>
</evidence>
<comment type="similarity">
    <text evidence="6">Belongs to the D-isomer specific 2-hydroxyacid dehydrogenase family. GhrB subfamily.</text>
</comment>
<dbReference type="InterPro" id="IPR050223">
    <property type="entry name" value="D-isomer_2-hydroxyacid_DH"/>
</dbReference>
<dbReference type="GO" id="GO:0030267">
    <property type="term" value="F:glyoxylate reductase (NADPH) activity"/>
    <property type="evidence" value="ECO:0007669"/>
    <property type="project" value="UniProtKB-EC"/>
</dbReference>
<evidence type="ECO:0000256" key="1">
    <source>
        <dbReference type="ARBA" id="ARBA00023002"/>
    </source>
</evidence>
<dbReference type="EMBL" id="WBKH01000009">
    <property type="protein sequence ID" value="KAB1477305.1"/>
    <property type="molecule type" value="Genomic_DNA"/>
</dbReference>
<dbReference type="SUPFAM" id="SSF51735">
    <property type="entry name" value="NAD(P)-binding Rossmann-fold domains"/>
    <property type="match status" value="1"/>
</dbReference>
<dbReference type="Pfam" id="PF02826">
    <property type="entry name" value="2-Hacid_dh_C"/>
    <property type="match status" value="1"/>
</dbReference>
<evidence type="ECO:0000256" key="6">
    <source>
        <dbReference type="ARBA" id="ARBA00061278"/>
    </source>
</evidence>
<keyword evidence="1 10" id="KW-0560">Oxidoreductase</keyword>
<evidence type="ECO:0000256" key="3">
    <source>
        <dbReference type="ARBA" id="ARBA00051801"/>
    </source>
</evidence>
<dbReference type="InterPro" id="IPR006139">
    <property type="entry name" value="D-isomer_2_OHA_DH_cat_dom"/>
</dbReference>
<feature type="domain" description="D-isomer specific 2-hydroxyacid dehydrogenase catalytic" evidence="11">
    <location>
        <begin position="15"/>
        <end position="321"/>
    </location>
</feature>
<dbReference type="PROSITE" id="PS00671">
    <property type="entry name" value="D_2_HYDROXYACID_DH_3"/>
    <property type="match status" value="1"/>
</dbReference>
<evidence type="ECO:0000256" key="2">
    <source>
        <dbReference type="ARBA" id="ARBA00023027"/>
    </source>
</evidence>
<evidence type="ECO:0000313" key="13">
    <source>
        <dbReference type="EMBL" id="KAB1477305.1"/>
    </source>
</evidence>
<accession>A0A833C9V6</accession>